<dbReference type="Proteomes" id="UP000076580">
    <property type="component" value="Chromosome 02"/>
</dbReference>
<organism evidence="2 3">
    <name type="scientific">Drechmeria coniospora</name>
    <name type="common">Nematophagous fungus</name>
    <name type="synonym">Meria coniospora</name>
    <dbReference type="NCBI Taxonomy" id="98403"/>
    <lineage>
        <taxon>Eukaryota</taxon>
        <taxon>Fungi</taxon>
        <taxon>Dikarya</taxon>
        <taxon>Ascomycota</taxon>
        <taxon>Pezizomycotina</taxon>
        <taxon>Sordariomycetes</taxon>
        <taxon>Hypocreomycetidae</taxon>
        <taxon>Hypocreales</taxon>
        <taxon>Ophiocordycipitaceae</taxon>
        <taxon>Drechmeria</taxon>
    </lineage>
</organism>
<feature type="compositionally biased region" description="Basic residues" evidence="1">
    <location>
        <begin position="121"/>
        <end position="136"/>
    </location>
</feature>
<evidence type="ECO:0000256" key="1">
    <source>
        <dbReference type="SAM" id="MobiDB-lite"/>
    </source>
</evidence>
<feature type="compositionally biased region" description="Polar residues" evidence="1">
    <location>
        <begin position="220"/>
        <end position="230"/>
    </location>
</feature>
<proteinExistence type="predicted"/>
<name>A0A151GMK1_DRECN</name>
<dbReference type="InParanoid" id="A0A151GMK1"/>
<comment type="caution">
    <text evidence="2">The sequence shown here is derived from an EMBL/GenBank/DDBJ whole genome shotgun (WGS) entry which is preliminary data.</text>
</comment>
<evidence type="ECO:0000313" key="2">
    <source>
        <dbReference type="EMBL" id="KYK58333.1"/>
    </source>
</evidence>
<dbReference type="RefSeq" id="XP_040657685.1">
    <property type="nucleotide sequence ID" value="XM_040802652.1"/>
</dbReference>
<gene>
    <name evidence="2" type="ORF">DCS_05346</name>
</gene>
<sequence length="236" mass="26094">MVPKLRFYVHPRQTAPRHYASTQVTVPAHVTVRDLSRSRKLLPSPEIKCSQRGSPVGDQACWLFCCGHHRLPLAAWHVWPGRKRRLFQRAAAPPRRPQIIAPSHPDNVCPSSTDRPAIIFVRHRPSVPRPRARHRAPPRDRPVASDTRTPCPGRPAPVPPDRRLGRPRASRDGPPAHATDEAHASRRISASRRAAVDESVGASRHRALLPGVRRGAVGIASTSFSPSPSLRPSVKI</sequence>
<evidence type="ECO:0000313" key="3">
    <source>
        <dbReference type="Proteomes" id="UP000076580"/>
    </source>
</evidence>
<protein>
    <submittedName>
        <fullName evidence="2">Uncharacterized protein</fullName>
    </submittedName>
</protein>
<dbReference type="GeneID" id="63717989"/>
<keyword evidence="3" id="KW-1185">Reference proteome</keyword>
<feature type="compositionally biased region" description="Low complexity" evidence="1">
    <location>
        <begin position="89"/>
        <end position="102"/>
    </location>
</feature>
<accession>A0A151GMK1</accession>
<feature type="region of interest" description="Disordered" evidence="1">
    <location>
        <begin position="89"/>
        <end position="236"/>
    </location>
</feature>
<reference evidence="2 3" key="1">
    <citation type="journal article" date="2016" name="Sci. Rep.">
        <title>Insights into Adaptations to a Near-Obligate Nematode Endoparasitic Lifestyle from the Finished Genome of Drechmeria coniospora.</title>
        <authorList>
            <person name="Zhang L."/>
            <person name="Zhou Z."/>
            <person name="Guo Q."/>
            <person name="Fokkens L."/>
            <person name="Miskei M."/>
            <person name="Pocsi I."/>
            <person name="Zhang W."/>
            <person name="Chen M."/>
            <person name="Wang L."/>
            <person name="Sun Y."/>
            <person name="Donzelli B.G."/>
            <person name="Gibson D.M."/>
            <person name="Nelson D.R."/>
            <person name="Luo J.G."/>
            <person name="Rep M."/>
            <person name="Liu H."/>
            <person name="Yang S."/>
            <person name="Wang J."/>
            <person name="Krasnoff S.B."/>
            <person name="Xu Y."/>
            <person name="Molnar I."/>
            <person name="Lin M."/>
        </authorList>
    </citation>
    <scope>NUCLEOTIDE SEQUENCE [LARGE SCALE GENOMIC DNA]</scope>
    <source>
        <strain evidence="2 3">ARSEF 6962</strain>
    </source>
</reference>
<dbReference type="EMBL" id="LAYC01000002">
    <property type="protein sequence ID" value="KYK58333.1"/>
    <property type="molecule type" value="Genomic_DNA"/>
</dbReference>
<dbReference type="AlphaFoldDB" id="A0A151GMK1"/>